<dbReference type="Proteomes" id="UP000539111">
    <property type="component" value="Unassembled WGS sequence"/>
</dbReference>
<dbReference type="Gene3D" id="3.40.50.300">
    <property type="entry name" value="P-loop containing nucleotide triphosphate hydrolases"/>
    <property type="match status" value="1"/>
</dbReference>
<dbReference type="Pfam" id="PF17784">
    <property type="entry name" value="Sulfotransfer_4"/>
    <property type="match status" value="1"/>
</dbReference>
<reference evidence="1 2" key="1">
    <citation type="submission" date="2020-07" db="EMBL/GenBank/DDBJ databases">
        <title>Sequencing the genomes of 1000 actinobacteria strains.</title>
        <authorList>
            <person name="Klenk H.-P."/>
        </authorList>
    </citation>
    <scope>NUCLEOTIDE SEQUENCE [LARGE SCALE GENOMIC DNA]</scope>
    <source>
        <strain evidence="1 2">DSM 26341</strain>
    </source>
</reference>
<name>A0A7Z0IIM4_9MICO</name>
<protein>
    <submittedName>
        <fullName evidence="1">Uncharacterized protein</fullName>
    </submittedName>
</protein>
<evidence type="ECO:0000313" key="2">
    <source>
        <dbReference type="Proteomes" id="UP000539111"/>
    </source>
</evidence>
<dbReference type="EMBL" id="JACBZP010000001">
    <property type="protein sequence ID" value="NYI68541.1"/>
    <property type="molecule type" value="Genomic_DNA"/>
</dbReference>
<organism evidence="1 2">
    <name type="scientific">Spelaeicoccus albus</name>
    <dbReference type="NCBI Taxonomy" id="1280376"/>
    <lineage>
        <taxon>Bacteria</taxon>
        <taxon>Bacillati</taxon>
        <taxon>Actinomycetota</taxon>
        <taxon>Actinomycetes</taxon>
        <taxon>Micrococcales</taxon>
        <taxon>Brevibacteriaceae</taxon>
        <taxon>Spelaeicoccus</taxon>
    </lineage>
</organism>
<keyword evidence="2" id="KW-1185">Reference proteome</keyword>
<gene>
    <name evidence="1" type="ORF">BJY26_002847</name>
</gene>
<comment type="caution">
    <text evidence="1">The sequence shown here is derived from an EMBL/GenBank/DDBJ whole genome shotgun (WGS) entry which is preliminary data.</text>
</comment>
<dbReference type="InterPro" id="IPR040632">
    <property type="entry name" value="Sulfotransfer_4"/>
</dbReference>
<dbReference type="InterPro" id="IPR027417">
    <property type="entry name" value="P-loop_NTPase"/>
</dbReference>
<evidence type="ECO:0000313" key="1">
    <source>
        <dbReference type="EMBL" id="NYI68541.1"/>
    </source>
</evidence>
<accession>A0A7Z0IIM4</accession>
<proteinExistence type="predicted"/>
<dbReference type="RefSeq" id="WP_237248804.1">
    <property type="nucleotide sequence ID" value="NZ_JACBZP010000001.1"/>
</dbReference>
<sequence length="147" mass="15958">MRAGSHGTGHYNFAISIVDVNEVCSPVPGHKSDSIADDRCDDGSMRVIGAGWGRTGTTSAAAALELVGFGPCFQMQDVFRRPEFAEVWNRHRSGEYVDWRTELREFDSQLSGTSILAAGTAFSTAKTLWRHTKGTWTTSDGTVPSSV</sequence>
<dbReference type="AlphaFoldDB" id="A0A7Z0IIM4"/>